<gene>
    <name evidence="3" type="ORF">H8730_01510</name>
</gene>
<dbReference type="Gene3D" id="3.40.50.150">
    <property type="entry name" value="Vaccinia Virus protein VP39"/>
    <property type="match status" value="1"/>
</dbReference>
<accession>A0A926DR21</accession>
<keyword evidence="2" id="KW-0808">Transferase</keyword>
<dbReference type="Pfam" id="PF04072">
    <property type="entry name" value="LCM"/>
    <property type="match status" value="1"/>
</dbReference>
<evidence type="ECO:0000256" key="2">
    <source>
        <dbReference type="ARBA" id="ARBA00022679"/>
    </source>
</evidence>
<dbReference type="InterPro" id="IPR029063">
    <property type="entry name" value="SAM-dependent_MTases_sf"/>
</dbReference>
<dbReference type="Proteomes" id="UP000657006">
    <property type="component" value="Unassembled WGS sequence"/>
</dbReference>
<dbReference type="InterPro" id="IPR007213">
    <property type="entry name" value="Ppm1/Ppm2/Tcmp"/>
</dbReference>
<protein>
    <submittedName>
        <fullName evidence="3">Class I SAM-dependent methyltransferase</fullName>
    </submittedName>
</protein>
<evidence type="ECO:0000313" key="4">
    <source>
        <dbReference type="Proteomes" id="UP000657006"/>
    </source>
</evidence>
<dbReference type="GO" id="GO:0008168">
    <property type="term" value="F:methyltransferase activity"/>
    <property type="evidence" value="ECO:0007669"/>
    <property type="project" value="UniProtKB-KW"/>
</dbReference>
<dbReference type="SUPFAM" id="SSF53335">
    <property type="entry name" value="S-adenosyl-L-methionine-dependent methyltransferases"/>
    <property type="match status" value="1"/>
</dbReference>
<dbReference type="GO" id="GO:0032259">
    <property type="term" value="P:methylation"/>
    <property type="evidence" value="ECO:0007669"/>
    <property type="project" value="UniProtKB-KW"/>
</dbReference>
<keyword evidence="1 3" id="KW-0489">Methyltransferase</keyword>
<evidence type="ECO:0000256" key="1">
    <source>
        <dbReference type="ARBA" id="ARBA00022603"/>
    </source>
</evidence>
<dbReference type="EMBL" id="JACRSQ010000002">
    <property type="protein sequence ID" value="MBC8542229.1"/>
    <property type="molecule type" value="Genomic_DNA"/>
</dbReference>
<sequence>MEKVNIQGVPETMLQTLYARATYSKSNSRIFCDEKSVEVVKALDYDFSSAEKDMLMSKGVIARTLLLDRMVKVYIEKNPNLTVVNIACGMDTRVYRLDNGKLRWYNLDLPETIEVRRHFFEENGRISTIAKSAMDDSWAREVEPTEEQVLVIIEGLTMYLCETDVRKILSIIADAFANAEVIMEIMSPFAVKHIREKSILDSKAKFTWGLKSGKELEQLAPSFRWVEDVSLAEGMKMMTPSYRLVSWIPAVRNISNKLAVLSERT</sequence>
<name>A0A926DR21_9FIRM</name>
<dbReference type="InterPro" id="IPR016874">
    <property type="entry name" value="TcmP-like"/>
</dbReference>
<dbReference type="PANTHER" id="PTHR43619:SF2">
    <property type="entry name" value="S-ADENOSYL-L-METHIONINE-DEPENDENT METHYLTRANSFERASES SUPERFAMILY PROTEIN"/>
    <property type="match status" value="1"/>
</dbReference>
<organism evidence="3 4">
    <name type="scientific">Bianquea renquensis</name>
    <dbReference type="NCBI Taxonomy" id="2763661"/>
    <lineage>
        <taxon>Bacteria</taxon>
        <taxon>Bacillati</taxon>
        <taxon>Bacillota</taxon>
        <taxon>Clostridia</taxon>
        <taxon>Eubacteriales</taxon>
        <taxon>Bianqueaceae</taxon>
        <taxon>Bianquea</taxon>
    </lineage>
</organism>
<proteinExistence type="predicted"/>
<evidence type="ECO:0000313" key="3">
    <source>
        <dbReference type="EMBL" id="MBC8542229.1"/>
    </source>
</evidence>
<dbReference type="PIRSF" id="PIRSF028177">
    <property type="entry name" value="Polyketide_synth_Omtfrase_TcmP"/>
    <property type="match status" value="1"/>
</dbReference>
<dbReference type="AlphaFoldDB" id="A0A926DR21"/>
<comment type="caution">
    <text evidence="3">The sequence shown here is derived from an EMBL/GenBank/DDBJ whole genome shotgun (WGS) entry which is preliminary data.</text>
</comment>
<reference evidence="3" key="1">
    <citation type="submission" date="2020-08" db="EMBL/GenBank/DDBJ databases">
        <title>Genome public.</title>
        <authorList>
            <person name="Liu C."/>
            <person name="Sun Q."/>
        </authorList>
    </citation>
    <scope>NUCLEOTIDE SEQUENCE</scope>
    <source>
        <strain evidence="3">NSJ-32</strain>
    </source>
</reference>
<dbReference type="PANTHER" id="PTHR43619">
    <property type="entry name" value="S-ADENOSYL-L-METHIONINE-DEPENDENT METHYLTRANSFERASE YKTD-RELATED"/>
    <property type="match status" value="1"/>
</dbReference>
<dbReference type="RefSeq" id="WP_177713599.1">
    <property type="nucleotide sequence ID" value="NZ_JACRSQ010000002.1"/>
</dbReference>
<keyword evidence="4" id="KW-1185">Reference proteome</keyword>